<dbReference type="HAMAP" id="MF_00362">
    <property type="entry name" value="Ribosomal_uL10"/>
    <property type="match status" value="1"/>
</dbReference>
<evidence type="ECO:0000256" key="2">
    <source>
        <dbReference type="ARBA" id="ARBA00022980"/>
    </source>
</evidence>
<comment type="subunit">
    <text evidence="5">Part of the ribosomal stalk of the 50S ribosomal subunit. The N-terminus interacts with L11 and the large rRNA to form the base of the stalk. The C-terminus forms an elongated spine to which L12 dimers bind in a sequential fashion forming a multimeric L10(L12)X complex.</text>
</comment>
<dbReference type="InterPro" id="IPR001790">
    <property type="entry name" value="Ribosomal_uL10"/>
</dbReference>
<dbReference type="STRING" id="1801997.A3J64_01025"/>
<dbReference type="PANTHER" id="PTHR11560">
    <property type="entry name" value="39S RIBOSOMAL PROTEIN L10, MITOCHONDRIAL"/>
    <property type="match status" value="1"/>
</dbReference>
<protein>
    <recommendedName>
        <fullName evidence="4 5">Large ribosomal subunit protein uL10</fullName>
    </recommendedName>
</protein>
<dbReference type="GO" id="GO:1990904">
    <property type="term" value="C:ribonucleoprotein complex"/>
    <property type="evidence" value="ECO:0007669"/>
    <property type="project" value="UniProtKB-KW"/>
</dbReference>
<keyword evidence="5" id="KW-0694">RNA-binding</keyword>
<accession>A0A1G2FGI1</accession>
<comment type="similarity">
    <text evidence="1 5">Belongs to the universal ribosomal protein uL10 family.</text>
</comment>
<sequence length="172" mass="19355">MLTKQRKQEIIKNLIDKLTRQKAVVFADYTGLKVKQIQDLRNRLKKEGIEFQVAKKTLIDLALEKAGLKNIKTKDIQGQIAVAFGYQDEVSPAKIIYNFSKENDALKVLAGVIQGEFFETDKIKELAKLPSRQELLAKLVGNIAAPMSGLVNALESNLRNFVYLLSKLNHEA</sequence>
<proteinExistence type="inferred from homology"/>
<evidence type="ECO:0000256" key="4">
    <source>
        <dbReference type="ARBA" id="ARBA00035202"/>
    </source>
</evidence>
<comment type="function">
    <text evidence="5">Forms part of the ribosomal stalk, playing a central role in the interaction of the ribosome with GTP-bound translation factors.</text>
</comment>
<dbReference type="Pfam" id="PF00466">
    <property type="entry name" value="Ribosomal_L10"/>
    <property type="match status" value="1"/>
</dbReference>
<dbReference type="EMBL" id="MHNB01000024">
    <property type="protein sequence ID" value="OGZ36661.1"/>
    <property type="molecule type" value="Genomic_DNA"/>
</dbReference>
<dbReference type="InterPro" id="IPR022973">
    <property type="entry name" value="Ribosomal_uL10_bac"/>
</dbReference>
<reference evidence="6 7" key="1">
    <citation type="journal article" date="2016" name="Nat. Commun.">
        <title>Thousands of microbial genomes shed light on interconnected biogeochemical processes in an aquifer system.</title>
        <authorList>
            <person name="Anantharaman K."/>
            <person name="Brown C.T."/>
            <person name="Hug L.A."/>
            <person name="Sharon I."/>
            <person name="Castelle C.J."/>
            <person name="Probst A.J."/>
            <person name="Thomas B.C."/>
            <person name="Singh A."/>
            <person name="Wilkins M.J."/>
            <person name="Karaoz U."/>
            <person name="Brodie E.L."/>
            <person name="Williams K.H."/>
            <person name="Hubbard S.S."/>
            <person name="Banfield J.F."/>
        </authorList>
    </citation>
    <scope>NUCLEOTIDE SEQUENCE [LARGE SCALE GENOMIC DNA]</scope>
</reference>
<evidence type="ECO:0000313" key="6">
    <source>
        <dbReference type="EMBL" id="OGZ36661.1"/>
    </source>
</evidence>
<evidence type="ECO:0000313" key="7">
    <source>
        <dbReference type="Proteomes" id="UP000177061"/>
    </source>
</evidence>
<keyword evidence="2 5" id="KW-0689">Ribosomal protein</keyword>
<dbReference type="InterPro" id="IPR043141">
    <property type="entry name" value="Ribosomal_uL10-like_sf"/>
</dbReference>
<dbReference type="GO" id="GO:0070180">
    <property type="term" value="F:large ribosomal subunit rRNA binding"/>
    <property type="evidence" value="ECO:0007669"/>
    <property type="project" value="UniProtKB-UniRule"/>
</dbReference>
<evidence type="ECO:0000256" key="3">
    <source>
        <dbReference type="ARBA" id="ARBA00023274"/>
    </source>
</evidence>
<comment type="caution">
    <text evidence="6">The sequence shown here is derived from an EMBL/GenBank/DDBJ whole genome shotgun (WGS) entry which is preliminary data.</text>
</comment>
<name>A0A1G2FGI1_9BACT</name>
<organism evidence="6 7">
    <name type="scientific">Candidatus Portnoybacteria bacterium RIFCSPHIGHO2_12_FULL_38_9</name>
    <dbReference type="NCBI Taxonomy" id="1801997"/>
    <lineage>
        <taxon>Bacteria</taxon>
        <taxon>Candidatus Portnoyibacteriota</taxon>
    </lineage>
</organism>
<gene>
    <name evidence="5" type="primary">rplJ</name>
    <name evidence="6" type="ORF">A3J64_01025</name>
</gene>
<evidence type="ECO:0000256" key="5">
    <source>
        <dbReference type="HAMAP-Rule" id="MF_00362"/>
    </source>
</evidence>
<dbReference type="GO" id="GO:0006412">
    <property type="term" value="P:translation"/>
    <property type="evidence" value="ECO:0007669"/>
    <property type="project" value="UniProtKB-UniRule"/>
</dbReference>
<keyword evidence="5" id="KW-0699">rRNA-binding</keyword>
<dbReference type="AlphaFoldDB" id="A0A1G2FGI1"/>
<keyword evidence="3 5" id="KW-0687">Ribonucleoprotein</keyword>
<dbReference type="GO" id="GO:0005840">
    <property type="term" value="C:ribosome"/>
    <property type="evidence" value="ECO:0007669"/>
    <property type="project" value="UniProtKB-KW"/>
</dbReference>
<dbReference type="CDD" id="cd05797">
    <property type="entry name" value="Ribosomal_L10"/>
    <property type="match status" value="1"/>
</dbReference>
<evidence type="ECO:0000256" key="1">
    <source>
        <dbReference type="ARBA" id="ARBA00008889"/>
    </source>
</evidence>
<dbReference type="Gene3D" id="6.10.250.290">
    <property type="match status" value="1"/>
</dbReference>
<dbReference type="SUPFAM" id="SSF160369">
    <property type="entry name" value="Ribosomal protein L10-like"/>
    <property type="match status" value="1"/>
</dbReference>
<dbReference type="NCBIfam" id="NF000955">
    <property type="entry name" value="PRK00099.1-1"/>
    <property type="match status" value="1"/>
</dbReference>
<dbReference type="InterPro" id="IPR047865">
    <property type="entry name" value="Ribosomal_uL10_bac_type"/>
</dbReference>
<dbReference type="Gene3D" id="3.30.70.1730">
    <property type="match status" value="1"/>
</dbReference>
<dbReference type="Proteomes" id="UP000177061">
    <property type="component" value="Unassembled WGS sequence"/>
</dbReference>